<name>A0A1G7CI66_9NOCA</name>
<reference evidence="1 2" key="1">
    <citation type="submission" date="2016-10" db="EMBL/GenBank/DDBJ databases">
        <authorList>
            <person name="de Groot N.N."/>
        </authorList>
    </citation>
    <scope>NUCLEOTIDE SEQUENCE [LARGE SCALE GENOMIC DNA]</scope>
    <source>
        <strain evidence="1 2">JCM 11308</strain>
    </source>
</reference>
<evidence type="ECO:0000313" key="2">
    <source>
        <dbReference type="Proteomes" id="UP000199417"/>
    </source>
</evidence>
<protein>
    <submittedName>
        <fullName evidence="1">Uncharacterized protein</fullName>
    </submittedName>
</protein>
<evidence type="ECO:0000313" key="1">
    <source>
        <dbReference type="EMBL" id="SDE38989.1"/>
    </source>
</evidence>
<accession>A0A1G7CI66</accession>
<organism evidence="1 2">
    <name type="scientific">Rhodococcus tukisamuensis</name>
    <dbReference type="NCBI Taxonomy" id="168276"/>
    <lineage>
        <taxon>Bacteria</taxon>
        <taxon>Bacillati</taxon>
        <taxon>Actinomycetota</taxon>
        <taxon>Actinomycetes</taxon>
        <taxon>Mycobacteriales</taxon>
        <taxon>Nocardiaceae</taxon>
        <taxon>Rhodococcus</taxon>
    </lineage>
</organism>
<dbReference type="Proteomes" id="UP000199417">
    <property type="component" value="Unassembled WGS sequence"/>
</dbReference>
<dbReference type="AlphaFoldDB" id="A0A1G7CI66"/>
<sequence length="161" mass="16409">MAAMPTTAHPAPEDGSPGYGDAFPKLLLVAPATATHSRLLHSLHLAGVAARPGGRDATGQKLFGARIVTDPASEWESLRPLVRAVVAFGADAWDASLRVLALEEAEFTHGESVAGTGDRPVTVVACLGLDDAALTDAMLADVLATGQRAAGLSWGCGGSAR</sequence>
<keyword evidence="2" id="KW-1185">Reference proteome</keyword>
<dbReference type="EMBL" id="FNAB01000016">
    <property type="protein sequence ID" value="SDE38989.1"/>
    <property type="molecule type" value="Genomic_DNA"/>
</dbReference>
<proteinExistence type="predicted"/>
<gene>
    <name evidence="1" type="ORF">SAMN05444580_11626</name>
</gene>